<evidence type="ECO:0000313" key="1">
    <source>
        <dbReference type="EMBL" id="KAK2954302.1"/>
    </source>
</evidence>
<sequence length="222" mass="26603">METYTLPEENLVHRVINSSKPTTVPTTNGHFHVRFICTLFNLILNCTDITGNHQKRKKVQKLQIERVLIPSKHYLQFILQREEFILNCTSPGQDLPTQISNLLNETVLLESALFEDGEIVETGREEWEVGWLVEKTDEESFAPRLEKIREDDEKMRRDEKERWKKRVSRQREAGHEDVMEGWLMRRDKHTLLEIDEYLESVTVEYGMNNALWDRWRYYGYWM</sequence>
<protein>
    <submittedName>
        <fullName evidence="1">Uncharacterized protein</fullName>
    </submittedName>
</protein>
<organism evidence="1 2">
    <name type="scientific">Blattamonas nauphoetae</name>
    <dbReference type="NCBI Taxonomy" id="2049346"/>
    <lineage>
        <taxon>Eukaryota</taxon>
        <taxon>Metamonada</taxon>
        <taxon>Preaxostyla</taxon>
        <taxon>Oxymonadida</taxon>
        <taxon>Blattamonas</taxon>
    </lineage>
</organism>
<evidence type="ECO:0000313" key="2">
    <source>
        <dbReference type="Proteomes" id="UP001281761"/>
    </source>
</evidence>
<accession>A0ABQ9XRS8</accession>
<comment type="caution">
    <text evidence="1">The sequence shown here is derived from an EMBL/GenBank/DDBJ whole genome shotgun (WGS) entry which is preliminary data.</text>
</comment>
<reference evidence="1 2" key="1">
    <citation type="journal article" date="2022" name="bioRxiv">
        <title>Genomics of Preaxostyla Flagellates Illuminates Evolutionary Transitions and the Path Towards Mitochondrial Loss.</title>
        <authorList>
            <person name="Novak L.V.F."/>
            <person name="Treitli S.C."/>
            <person name="Pyrih J."/>
            <person name="Halakuc P."/>
            <person name="Pipaliya S.V."/>
            <person name="Vacek V."/>
            <person name="Brzon O."/>
            <person name="Soukal P."/>
            <person name="Eme L."/>
            <person name="Dacks J.B."/>
            <person name="Karnkowska A."/>
            <person name="Elias M."/>
            <person name="Hampl V."/>
        </authorList>
    </citation>
    <scope>NUCLEOTIDE SEQUENCE [LARGE SCALE GENOMIC DNA]</scope>
    <source>
        <strain evidence="1">NAU3</strain>
        <tissue evidence="1">Gut</tissue>
    </source>
</reference>
<proteinExistence type="predicted"/>
<name>A0ABQ9XRS8_9EUKA</name>
<keyword evidence="2" id="KW-1185">Reference proteome</keyword>
<dbReference type="EMBL" id="JARBJD010000080">
    <property type="protein sequence ID" value="KAK2954302.1"/>
    <property type="molecule type" value="Genomic_DNA"/>
</dbReference>
<gene>
    <name evidence="1" type="ORF">BLNAU_10801</name>
</gene>
<dbReference type="Proteomes" id="UP001281761">
    <property type="component" value="Unassembled WGS sequence"/>
</dbReference>